<evidence type="ECO:0000313" key="1">
    <source>
        <dbReference type="EMBL" id="ABS45593.1"/>
    </source>
</evidence>
<accession>A0A0U1QT84</accession>
<sequence>MMQKNEPYDLAIAFILENERTCNLSDSDPEKTDKNECFLFVAGYIKALSDFKLINKEQSIDLRNKMGYFGSIPSVFLVAKPTDLEGRYGDIFRQNPIID</sequence>
<dbReference type="KEGG" id="ypi:YpsIP31758_A0013"/>
<evidence type="ECO:0000313" key="2">
    <source>
        <dbReference type="Proteomes" id="UP000002412"/>
    </source>
</evidence>
<keyword evidence="1" id="KW-0614">Plasmid</keyword>
<organism evidence="1 2">
    <name type="scientific">Yersinia pseudotuberculosis serotype O:1b (strain IP 31758)</name>
    <dbReference type="NCBI Taxonomy" id="349747"/>
    <lineage>
        <taxon>Bacteria</taxon>
        <taxon>Pseudomonadati</taxon>
        <taxon>Pseudomonadota</taxon>
        <taxon>Gammaproteobacteria</taxon>
        <taxon>Enterobacterales</taxon>
        <taxon>Yersiniaceae</taxon>
        <taxon>Yersinia</taxon>
    </lineage>
</organism>
<dbReference type="Proteomes" id="UP000002412">
    <property type="component" value="Plasmid p_59kb"/>
</dbReference>
<dbReference type="HOGENOM" id="CLU_2319454_0_0_6"/>
<name>A0A0U1QT84_YERP3</name>
<dbReference type="AlphaFoldDB" id="A0A0U1QT84"/>
<dbReference type="EMBL" id="CP000718">
    <property type="protein sequence ID" value="ABS45593.1"/>
    <property type="molecule type" value="Genomic_DNA"/>
</dbReference>
<proteinExistence type="predicted"/>
<gene>
    <name evidence="1" type="ordered locus">YpsIP31758_A0013</name>
</gene>
<reference evidence="1 2" key="1">
    <citation type="journal article" date="2007" name="PLoS Genet.">
        <title>The complete genome sequence of Yersinia pseudotuberculosis IP31758, the causative agent of Far East scarlet-like fever.</title>
        <authorList>
            <person name="Eppinger M."/>
            <person name="Rosovitz M.J."/>
            <person name="Fricke W.F."/>
            <person name="Rasko D.A."/>
            <person name="Kokorina G."/>
            <person name="Fayolle C."/>
            <person name="Lindler L.E."/>
            <person name="Carniel E."/>
            <person name="Ravel J."/>
        </authorList>
    </citation>
    <scope>NUCLEOTIDE SEQUENCE [LARGE SCALE GENOMIC DNA]</scope>
    <source>
        <strain evidence="1 2">IP 31758</strain>
        <plasmid evidence="2">Plasmid plasmid_59kb</plasmid>
    </source>
</reference>
<protein>
    <submittedName>
        <fullName evidence="1">Uncharacterized protein</fullName>
    </submittedName>
</protein>
<geneLocation type="plasmid" evidence="2">
    <name>plasmid_59kb</name>
</geneLocation>